<dbReference type="SUPFAM" id="SSF53756">
    <property type="entry name" value="UDP-Glycosyltransferase/glycogen phosphorylase"/>
    <property type="match status" value="1"/>
</dbReference>
<gene>
    <name evidence="6" type="ORF">SAMN04488124_2440</name>
</gene>
<dbReference type="AlphaFoldDB" id="A0A1I6HTQ3"/>
<feature type="domain" description="Glycosyltransferase subfamily 4-like N-terminal" evidence="5">
    <location>
        <begin position="17"/>
        <end position="208"/>
    </location>
</feature>
<evidence type="ECO:0000256" key="3">
    <source>
        <dbReference type="SAM" id="MobiDB-lite"/>
    </source>
</evidence>
<feature type="region of interest" description="Disordered" evidence="3">
    <location>
        <begin position="393"/>
        <end position="413"/>
    </location>
</feature>
<protein>
    <submittedName>
        <fullName evidence="6">Glycosyltransferase involved in cell wall bisynthesis</fullName>
    </submittedName>
</protein>
<keyword evidence="1" id="KW-0328">Glycosyltransferase</keyword>
<proteinExistence type="predicted"/>
<dbReference type="Pfam" id="PF13439">
    <property type="entry name" value="Glyco_transf_4"/>
    <property type="match status" value="1"/>
</dbReference>
<accession>A0A1I6HTQ3</accession>
<name>A0A1I6HTQ3_9EURY</name>
<dbReference type="Gene3D" id="3.40.50.2000">
    <property type="entry name" value="Glycogen Phosphorylase B"/>
    <property type="match status" value="3"/>
</dbReference>
<dbReference type="GO" id="GO:0016757">
    <property type="term" value="F:glycosyltransferase activity"/>
    <property type="evidence" value="ECO:0007669"/>
    <property type="project" value="UniProtKB-KW"/>
</dbReference>
<dbReference type="PANTHER" id="PTHR12526:SF510">
    <property type="entry name" value="D-INOSITOL 3-PHOSPHATE GLYCOSYLTRANSFERASE"/>
    <property type="match status" value="1"/>
</dbReference>
<evidence type="ECO:0000256" key="2">
    <source>
        <dbReference type="ARBA" id="ARBA00022679"/>
    </source>
</evidence>
<dbReference type="OrthoDB" id="131038at2157"/>
<dbReference type="RefSeq" id="WP_089881245.1">
    <property type="nucleotide sequence ID" value="NZ_FOYS01000004.1"/>
</dbReference>
<keyword evidence="7" id="KW-1185">Reference proteome</keyword>
<organism evidence="6 7">
    <name type="scientific">Halogeometricum limi</name>
    <dbReference type="NCBI Taxonomy" id="555875"/>
    <lineage>
        <taxon>Archaea</taxon>
        <taxon>Methanobacteriati</taxon>
        <taxon>Methanobacteriota</taxon>
        <taxon>Stenosarchaea group</taxon>
        <taxon>Halobacteria</taxon>
        <taxon>Halobacteriales</taxon>
        <taxon>Haloferacaceae</taxon>
        <taxon>Halogeometricum</taxon>
    </lineage>
</organism>
<dbReference type="InterPro" id="IPR001296">
    <property type="entry name" value="Glyco_trans_1"/>
</dbReference>
<keyword evidence="2 6" id="KW-0808">Transferase</keyword>
<feature type="domain" description="Glycosyl transferase family 1" evidence="4">
    <location>
        <begin position="224"/>
        <end position="371"/>
    </location>
</feature>
<dbReference type="PANTHER" id="PTHR12526">
    <property type="entry name" value="GLYCOSYLTRANSFERASE"/>
    <property type="match status" value="1"/>
</dbReference>
<reference evidence="7" key="1">
    <citation type="submission" date="2016-10" db="EMBL/GenBank/DDBJ databases">
        <authorList>
            <person name="Varghese N."/>
            <person name="Submissions S."/>
        </authorList>
    </citation>
    <scope>NUCLEOTIDE SEQUENCE [LARGE SCALE GENOMIC DNA]</scope>
    <source>
        <strain evidence="7">CGMCC 1.8711</strain>
    </source>
</reference>
<evidence type="ECO:0000259" key="5">
    <source>
        <dbReference type="Pfam" id="PF13439"/>
    </source>
</evidence>
<evidence type="ECO:0000313" key="7">
    <source>
        <dbReference type="Proteomes" id="UP000243250"/>
    </source>
</evidence>
<evidence type="ECO:0000313" key="6">
    <source>
        <dbReference type="EMBL" id="SFR57814.1"/>
    </source>
</evidence>
<dbReference type="Proteomes" id="UP000243250">
    <property type="component" value="Unassembled WGS sequence"/>
</dbReference>
<dbReference type="STRING" id="555875.SAMN04488124_2440"/>
<dbReference type="EMBL" id="FOYS01000004">
    <property type="protein sequence ID" value="SFR57814.1"/>
    <property type="molecule type" value="Genomic_DNA"/>
</dbReference>
<dbReference type="CDD" id="cd03801">
    <property type="entry name" value="GT4_PimA-like"/>
    <property type="match status" value="1"/>
</dbReference>
<dbReference type="Pfam" id="PF00534">
    <property type="entry name" value="Glycos_transf_1"/>
    <property type="match status" value="1"/>
</dbReference>
<evidence type="ECO:0000256" key="1">
    <source>
        <dbReference type="ARBA" id="ARBA00022676"/>
    </source>
</evidence>
<dbReference type="InterPro" id="IPR028098">
    <property type="entry name" value="Glyco_trans_4-like_N"/>
</dbReference>
<evidence type="ECO:0000259" key="4">
    <source>
        <dbReference type="Pfam" id="PF00534"/>
    </source>
</evidence>
<sequence>MTRTRICVVFGLELAPPGGAERLVLEEARFLAARGHDVTLAVPRYDEDYLSEVRLPDAVTVVVYGDPRHRLPGARRIRRVLRAASPDVVFTHYTEQETGVALATLPTDPPTVSHVHGSVLWFPEDARHLPHRRRGTYDELVAAVPGHREFHGDPRPGVRERLRVECWERVKGRVLRETDAVFTGSNRVATELRGLYGATPEVVRPGVSRSWLDRYEAVQTRTLTDHEHTVLSVSRLDSRKRLGVLVEAVGRVRDRGRDVGLVLCGTGDDEARLRDAVADGGLDDHVRFEGYVAESDLPAYYTSADAFACPAWMSYGLAPLEAYGMRTPVGLSTDTYVKEILGDAPAVRVADPDAASWADALESLLDTGETPDASRVPTWDEFCEEKYRELVRRGVLPDGDESENRPVTARPSR</sequence>